<dbReference type="PANTHER" id="PTHR14586:SF1">
    <property type="entry name" value="THIAMINE-TRIPHOSPHATASE"/>
    <property type="match status" value="1"/>
</dbReference>
<dbReference type="GO" id="GO:0050333">
    <property type="term" value="F:thiamine triphosphate phosphatase activity"/>
    <property type="evidence" value="ECO:0007669"/>
    <property type="project" value="InterPro"/>
</dbReference>
<dbReference type="GO" id="GO:0000287">
    <property type="term" value="F:magnesium ion binding"/>
    <property type="evidence" value="ECO:0007669"/>
    <property type="project" value="TreeGrafter"/>
</dbReference>
<gene>
    <name evidence="2" type="ORF">F1559_000608</name>
</gene>
<evidence type="ECO:0000313" key="2">
    <source>
        <dbReference type="EMBL" id="KAF6002110.1"/>
    </source>
</evidence>
<dbReference type="Proteomes" id="UP000530660">
    <property type="component" value="Unassembled WGS sequence"/>
</dbReference>
<dbReference type="EMBL" id="VWRR01000011">
    <property type="protein sequence ID" value="KAF6002110.1"/>
    <property type="molecule type" value="Genomic_DNA"/>
</dbReference>
<organism evidence="2 3">
    <name type="scientific">Cyanidiococcus yangmingshanensis</name>
    <dbReference type="NCBI Taxonomy" id="2690220"/>
    <lineage>
        <taxon>Eukaryota</taxon>
        <taxon>Rhodophyta</taxon>
        <taxon>Bangiophyceae</taxon>
        <taxon>Cyanidiales</taxon>
        <taxon>Cyanidiaceae</taxon>
        <taxon>Cyanidiococcus</taxon>
    </lineage>
</organism>
<dbReference type="SMART" id="SM01118">
    <property type="entry name" value="CYTH"/>
    <property type="match status" value="1"/>
</dbReference>
<dbReference type="OrthoDB" id="442176at2759"/>
<proteinExistence type="predicted"/>
<name>A0A7J7IH92_9RHOD</name>
<reference evidence="2 3" key="1">
    <citation type="journal article" date="2020" name="J. Phycol.">
        <title>Comparative genome analysis reveals Cyanidiococcus gen. nov., a new extremophilic red algal genus sister to Cyanidioschyzon (Cyanidioschyzonaceae, Rhodophyta).</title>
        <authorList>
            <person name="Liu S.-L."/>
            <person name="Chiang Y.-R."/>
            <person name="Yoon H.S."/>
            <person name="Fu H.-Y."/>
        </authorList>
    </citation>
    <scope>NUCLEOTIDE SEQUENCE [LARGE SCALE GENOMIC DNA]</scope>
    <source>
        <strain evidence="2 3">THAL066</strain>
    </source>
</reference>
<dbReference type="InterPro" id="IPR023577">
    <property type="entry name" value="CYTH_domain"/>
</dbReference>
<dbReference type="Pfam" id="PF01928">
    <property type="entry name" value="CYTH"/>
    <property type="match status" value="1"/>
</dbReference>
<dbReference type="Gene3D" id="2.40.320.10">
    <property type="entry name" value="Hypothetical Protein Pfu-838710-001"/>
    <property type="match status" value="1"/>
</dbReference>
<sequence>MLVCSPATRCSLSSNGLRSNQRTLSPPKRLYSARPGADALQHRLALVHTPAALIMTVNIEVERKFVLSPELARRLVTVLESETRPFEARRLRSTRFTDVYYDTPATWALTLRDWWLRQRQAQWQLKVPWRDGPRASALDTYRELEQLAELEATLGWCPDAALRDGHIQPFAQIATERDTFQVTYRGHVLRIDLDRADFGYAVGEIEALVKDNEGEHDALKNAPSTAVAVSSAEQTIRLFAKEMDIAEPAAAVRGKLAEYIRRFRPEHYAALVRHHILDAGDASPDNQLDLNPDENVL</sequence>
<protein>
    <recommendedName>
        <fullName evidence="1">CYTH domain-containing protein</fullName>
    </recommendedName>
</protein>
<dbReference type="PANTHER" id="PTHR14586">
    <property type="entry name" value="THIAMINE-TRIPHOSPHATASE"/>
    <property type="match status" value="1"/>
</dbReference>
<dbReference type="InterPro" id="IPR039582">
    <property type="entry name" value="THTPA"/>
</dbReference>
<evidence type="ECO:0000259" key="1">
    <source>
        <dbReference type="PROSITE" id="PS51707"/>
    </source>
</evidence>
<dbReference type="AlphaFoldDB" id="A0A7J7IH92"/>
<keyword evidence="3" id="KW-1185">Reference proteome</keyword>
<accession>A0A7J7IH92</accession>
<dbReference type="SUPFAM" id="SSF55154">
    <property type="entry name" value="CYTH-like phosphatases"/>
    <property type="match status" value="1"/>
</dbReference>
<dbReference type="GO" id="GO:0042357">
    <property type="term" value="P:thiamine diphosphate metabolic process"/>
    <property type="evidence" value="ECO:0007669"/>
    <property type="project" value="TreeGrafter"/>
</dbReference>
<dbReference type="InterPro" id="IPR033469">
    <property type="entry name" value="CYTH-like_dom_sf"/>
</dbReference>
<feature type="domain" description="CYTH" evidence="1">
    <location>
        <begin position="58"/>
        <end position="245"/>
    </location>
</feature>
<comment type="caution">
    <text evidence="2">The sequence shown here is derived from an EMBL/GenBank/DDBJ whole genome shotgun (WGS) entry which is preliminary data.</text>
</comment>
<dbReference type="PROSITE" id="PS51707">
    <property type="entry name" value="CYTH"/>
    <property type="match status" value="1"/>
</dbReference>
<evidence type="ECO:0000313" key="3">
    <source>
        <dbReference type="Proteomes" id="UP000530660"/>
    </source>
</evidence>